<dbReference type="InterPro" id="IPR051923">
    <property type="entry name" value="Glycosyl_Hydrolase_39"/>
</dbReference>
<name>A0ABZ2F1M4_METCP</name>
<dbReference type="InterPro" id="IPR017853">
    <property type="entry name" value="GH"/>
</dbReference>
<sequence length="606" mass="68107">MNVKRPQIILVGIFAPPTQGMAVVNAAARAPFRCRRCFICIVILRLCSTLLLGCFVAEPMAAAVQMSGETSRPEMSTFTLGETVKLLFRGKSPALVQGHTLSLTLRIEDERGKLLAVKTMPVETDGAGTWHASVDAPNDHLGFYRVYADLSNGMKLDALGSRPKGYMTYCIVPDPVGRKLYPDTQTFFGLQGGYNRTVNVLPYLGVRWVLGGFAWKDLEQDYPGQLAENITRTEKAGEQLTNIPGIPDWSWPHVEINGRSSTWTVYTLPTLFDIRANRMKWLPVKPETLVTFTGRLTPDGEQQWIQYVARAVSAYAALYPERNQRYYQITWEPVYPWGFKGTVDDLVRIFELAYPVIHKADPKAIVIGPTGGSLPRDIEWNMNLFRKGLGRYIDGFSNHPYVKFPPEQKGLIDASRRIAQFIQQHTGKAVPMFGTEQGFDAVATPEAELEQARALVRSNLILLGEGWRMNISFYLHDYRGENGDNGRYGLYYNLVEGLPFGPKKIGPKPAAPAYAAMTYLLEGHRSLGPVKGLDGTEMGYSYELNDEVVLALWDYGDKSRRAVVPVDAQDLEIYDMMGNVQKISCLQKKVELFLGKDPVYIRYFRR</sequence>
<accession>A0ABZ2F1M4</accession>
<gene>
    <name evidence="1" type="ORF">N4J17_11185</name>
</gene>
<protein>
    <submittedName>
        <fullName evidence="1">Uncharacterized protein</fullName>
    </submittedName>
</protein>
<evidence type="ECO:0000313" key="2">
    <source>
        <dbReference type="Proteomes" id="UP001359308"/>
    </source>
</evidence>
<dbReference type="PANTHER" id="PTHR12631:SF10">
    <property type="entry name" value="BETA-XYLOSIDASE-LIKE PROTEIN-RELATED"/>
    <property type="match status" value="1"/>
</dbReference>
<dbReference type="Proteomes" id="UP001359308">
    <property type="component" value="Chromosome"/>
</dbReference>
<evidence type="ECO:0000313" key="1">
    <source>
        <dbReference type="EMBL" id="WWF01031.1"/>
    </source>
</evidence>
<dbReference type="EMBL" id="CP104311">
    <property type="protein sequence ID" value="WWF01031.1"/>
    <property type="molecule type" value="Genomic_DNA"/>
</dbReference>
<dbReference type="PANTHER" id="PTHR12631">
    <property type="entry name" value="ALPHA-L-IDURONIDASE"/>
    <property type="match status" value="1"/>
</dbReference>
<dbReference type="SUPFAM" id="SSF51445">
    <property type="entry name" value="(Trans)glycosidases"/>
    <property type="match status" value="1"/>
</dbReference>
<dbReference type="Gene3D" id="3.20.20.80">
    <property type="entry name" value="Glycosidases"/>
    <property type="match status" value="1"/>
</dbReference>
<dbReference type="RefSeq" id="WP_198324324.1">
    <property type="nucleotide sequence ID" value="NZ_CP104311.1"/>
</dbReference>
<proteinExistence type="predicted"/>
<keyword evidence="2" id="KW-1185">Reference proteome</keyword>
<organism evidence="1 2">
    <name type="scientific">Methylococcus capsulatus</name>
    <dbReference type="NCBI Taxonomy" id="414"/>
    <lineage>
        <taxon>Bacteria</taxon>
        <taxon>Pseudomonadati</taxon>
        <taxon>Pseudomonadota</taxon>
        <taxon>Gammaproteobacteria</taxon>
        <taxon>Methylococcales</taxon>
        <taxon>Methylococcaceae</taxon>
        <taxon>Methylococcus</taxon>
    </lineage>
</organism>
<reference evidence="1 2" key="1">
    <citation type="submission" date="2022-09" db="EMBL/GenBank/DDBJ databases">
        <authorList>
            <person name="Giprobiosintez L."/>
        </authorList>
    </citation>
    <scope>NUCLEOTIDE SEQUENCE [LARGE SCALE GENOMIC DNA]</scope>
    <source>
        <strain evidence="2">VKPM-B-12549 (GBS-15)</strain>
    </source>
</reference>